<evidence type="ECO:0000256" key="5">
    <source>
        <dbReference type="PROSITE-ProRule" id="PRU00723"/>
    </source>
</evidence>
<feature type="compositionally biased region" description="Acidic residues" evidence="6">
    <location>
        <begin position="160"/>
        <end position="175"/>
    </location>
</feature>
<feature type="zinc finger region" description="C3H1-type" evidence="5">
    <location>
        <begin position="2"/>
        <end position="29"/>
    </location>
</feature>
<evidence type="ECO:0000256" key="4">
    <source>
        <dbReference type="ARBA" id="ARBA00022833"/>
    </source>
</evidence>
<feature type="compositionally biased region" description="Basic and acidic residues" evidence="6">
    <location>
        <begin position="369"/>
        <end position="390"/>
    </location>
</feature>
<name>A0A2K5ENY4_AOTNA</name>
<proteinExistence type="predicted"/>
<feature type="compositionally biased region" description="Low complexity" evidence="6">
    <location>
        <begin position="486"/>
        <end position="498"/>
    </location>
</feature>
<reference evidence="8" key="2">
    <citation type="submission" date="2025-09" db="UniProtKB">
        <authorList>
            <consortium name="Ensembl"/>
        </authorList>
    </citation>
    <scope>IDENTIFICATION</scope>
</reference>
<organism evidence="8 9">
    <name type="scientific">Aotus nancymaae</name>
    <name type="common">Ma's night monkey</name>
    <dbReference type="NCBI Taxonomy" id="37293"/>
    <lineage>
        <taxon>Eukaryota</taxon>
        <taxon>Metazoa</taxon>
        <taxon>Chordata</taxon>
        <taxon>Craniata</taxon>
        <taxon>Vertebrata</taxon>
        <taxon>Euteleostomi</taxon>
        <taxon>Mammalia</taxon>
        <taxon>Eutheria</taxon>
        <taxon>Euarchontoglires</taxon>
        <taxon>Primates</taxon>
        <taxon>Haplorrhini</taxon>
        <taxon>Platyrrhini</taxon>
        <taxon>Aotidae</taxon>
        <taxon>Aotus</taxon>
    </lineage>
</organism>
<dbReference type="InterPro" id="IPR041686">
    <property type="entry name" value="Znf-CCCH_3"/>
</dbReference>
<dbReference type="FunFam" id="4.10.1000.10:FF:000024">
    <property type="entry name" value="Zinc finger CCCH domain-containing protein 11A"/>
    <property type="match status" value="1"/>
</dbReference>
<feature type="region of interest" description="Disordered" evidence="6">
    <location>
        <begin position="483"/>
        <end position="509"/>
    </location>
</feature>
<keyword evidence="9" id="KW-1185">Reference proteome</keyword>
<dbReference type="OMA" id="NVRPSVM"/>
<dbReference type="PANTHER" id="PTHR15725">
    <property type="entry name" value="ZN-FINGER, C-X8-C-X5-C-X3-H TYPE-CONTAINING"/>
    <property type="match status" value="1"/>
</dbReference>
<evidence type="ECO:0000259" key="7">
    <source>
        <dbReference type="PROSITE" id="PS50103"/>
    </source>
</evidence>
<dbReference type="PROSITE" id="PS50103">
    <property type="entry name" value="ZF_C3H1"/>
    <property type="match status" value="1"/>
</dbReference>
<evidence type="ECO:0000313" key="9">
    <source>
        <dbReference type="Proteomes" id="UP000233020"/>
    </source>
</evidence>
<keyword evidence="3 5" id="KW-0863">Zinc-finger</keyword>
<protein>
    <recommendedName>
        <fullName evidence="7">C3H1-type domain-containing protein</fullName>
    </recommendedName>
</protein>
<dbReference type="AlphaFoldDB" id="A0A2K5ENY4"/>
<dbReference type="PANTHER" id="PTHR15725:SF2">
    <property type="entry name" value="ZINC FINGER CCCH DOMAIN-CONTAINING PROTEIN 11A"/>
    <property type="match status" value="1"/>
</dbReference>
<evidence type="ECO:0000256" key="2">
    <source>
        <dbReference type="ARBA" id="ARBA00022737"/>
    </source>
</evidence>
<feature type="compositionally biased region" description="Basic and acidic residues" evidence="6">
    <location>
        <begin position="309"/>
        <end position="322"/>
    </location>
</feature>
<evidence type="ECO:0000313" key="8">
    <source>
        <dbReference type="Ensembl" id="ENSANAP00000034907.1"/>
    </source>
</evidence>
<dbReference type="GO" id="GO:0008270">
    <property type="term" value="F:zinc ion binding"/>
    <property type="evidence" value="ECO:0007669"/>
    <property type="project" value="UniProtKB-KW"/>
</dbReference>
<dbReference type="SMART" id="SM00356">
    <property type="entry name" value="ZnF_C3H1"/>
    <property type="match status" value="3"/>
</dbReference>
<feature type="compositionally biased region" description="Polar residues" evidence="6">
    <location>
        <begin position="746"/>
        <end position="759"/>
    </location>
</feature>
<feature type="region of interest" description="Disordered" evidence="6">
    <location>
        <begin position="522"/>
        <end position="551"/>
    </location>
</feature>
<feature type="region of interest" description="Disordered" evidence="6">
    <location>
        <begin position="369"/>
        <end position="399"/>
    </location>
</feature>
<dbReference type="InterPro" id="IPR000571">
    <property type="entry name" value="Znf_CCCH"/>
</dbReference>
<feature type="region of interest" description="Disordered" evidence="6">
    <location>
        <begin position="139"/>
        <end position="196"/>
    </location>
</feature>
<feature type="region of interest" description="Disordered" evidence="6">
    <location>
        <begin position="223"/>
        <end position="351"/>
    </location>
</feature>
<feature type="compositionally biased region" description="Basic and acidic residues" evidence="6">
    <location>
        <begin position="522"/>
        <end position="543"/>
    </location>
</feature>
<evidence type="ECO:0000256" key="3">
    <source>
        <dbReference type="ARBA" id="ARBA00022771"/>
    </source>
</evidence>
<dbReference type="GeneTree" id="ENSGT00920000149095"/>
<dbReference type="Pfam" id="PF15663">
    <property type="entry name" value="zf-CCCH_3"/>
    <property type="match status" value="1"/>
</dbReference>
<dbReference type="GO" id="GO:0016973">
    <property type="term" value="P:poly(A)+ mRNA export from nucleus"/>
    <property type="evidence" value="ECO:0007669"/>
    <property type="project" value="TreeGrafter"/>
</dbReference>
<feature type="region of interest" description="Disordered" evidence="6">
    <location>
        <begin position="711"/>
        <end position="765"/>
    </location>
</feature>
<keyword evidence="2" id="KW-0677">Repeat</keyword>
<feature type="domain" description="C3H1-type" evidence="7">
    <location>
        <begin position="2"/>
        <end position="29"/>
    </location>
</feature>
<evidence type="ECO:0000256" key="6">
    <source>
        <dbReference type="SAM" id="MobiDB-lite"/>
    </source>
</evidence>
<evidence type="ECO:0000256" key="1">
    <source>
        <dbReference type="ARBA" id="ARBA00022723"/>
    </source>
</evidence>
<dbReference type="Gene3D" id="4.10.1000.10">
    <property type="entry name" value="Zinc finger, CCCH-type"/>
    <property type="match status" value="1"/>
</dbReference>
<dbReference type="Ensembl" id="ENSANAT00000052973.1">
    <property type="protein sequence ID" value="ENSANAP00000034907.1"/>
    <property type="gene ID" value="ENSANAG00000034973.1"/>
</dbReference>
<accession>A0A2K5ENY4</accession>
<keyword evidence="4 5" id="KW-0862">Zinc</keyword>
<keyword evidence="1 5" id="KW-0479">Metal-binding</keyword>
<sequence length="807" mass="89075">MSNQGEDCYFFFYSTCTKGDSCPFRHCEAALGNETVCTLWQEGRCFRQVCRFRHMEIDKKRSEIPCYWENQPTGCQKLNCAFHHNRGRYVDGLFLPPSKTVLPTVPESPEEEVKANQLSVQQNKLSVQSNPSPQLRSVMKVESSENVPSPTHPPVVINAADDDEDDDDQFSEEGDETKTPTLQPTPEVHNGLRVTSARKPAVNLKQGECLNFGIKTLEEIKSKKMKEKSKKQGEGSSGVSSLLLHPEPIPGPEKENVRTVVRTVTLSSKQGEEPLVRLSLTERLGKRKFSADGDSDPPLKRSLAQRLGKKVEAPETNIDKTPKKAQVSKSLKERLGMSAGPNNEEATEKVNKVGEIHVKTLEEILLERASQKRGELQTKLKTEGPSKTDDSTSCTRNSSTIRIKTFSEVLAEKKHRQQEAERQKSKKDATCIKLKTDSEIKKTVVFPPIVASKGQSEEPAGKTKSMQEVHIKTLEEIKLEKALRVQQSSEGSTSSPSQHETTPGARRLLRITKNTGIKEEKKFQEGNEVDSHSSIRTEVKEPSGETGVDINKIQIKRCETMREKHIQKQQEREKSVLTPLWGDVASCNTQVAEKPVLTAVPGVTRHLTKRLPTKSSQKVEVEASGIGESALKYTAQTLDKRGKAKPKVNVKPSVVKVVSSPKLAPKRKAVEMHPAVIAAVKPLSSSSVLQEIPAKKAAVAVVPLISEDKSATVPEAENPRDSLVRPPTQSSSDPSPPEVSGPSSSQMSMKTRRLSSASTGKPPLSVEDDFEKLIWEISGGKLEAEIDLDPGKDEDDLLLELSEMIDS</sequence>
<dbReference type="Proteomes" id="UP000233020">
    <property type="component" value="Unplaced"/>
</dbReference>
<dbReference type="STRING" id="37293.ENSANAP00000034907"/>
<reference evidence="8" key="1">
    <citation type="submission" date="2025-08" db="UniProtKB">
        <authorList>
            <consortium name="Ensembl"/>
        </authorList>
    </citation>
    <scope>IDENTIFICATION</scope>
</reference>